<gene>
    <name evidence="2" type="ORF">SAMEA4412692_02191</name>
</gene>
<dbReference type="PROSITE" id="PS51094">
    <property type="entry name" value="PTS_EIIA_TYPE_2"/>
    <property type="match status" value="1"/>
</dbReference>
<dbReference type="OrthoDB" id="370976at2"/>
<dbReference type="PANTHER" id="PTHR47738:SF3">
    <property type="entry name" value="PHOSPHOTRANSFERASE SYSTEM MANNITOL_FRUCTOSE-SPECIFIC IIA DOMAIN CONTAINING PROTEIN"/>
    <property type="match status" value="1"/>
</dbReference>
<evidence type="ECO:0000259" key="1">
    <source>
        <dbReference type="PROSITE" id="PS51094"/>
    </source>
</evidence>
<dbReference type="SUPFAM" id="SSF55804">
    <property type="entry name" value="Phoshotransferase/anion transport protein"/>
    <property type="match status" value="1"/>
</dbReference>
<dbReference type="RefSeq" id="WP_018374166.1">
    <property type="nucleotide sequence ID" value="NZ_CASUGH010000089.1"/>
</dbReference>
<dbReference type="Gene3D" id="3.40.930.10">
    <property type="entry name" value="Mannitol-specific EII, Chain A"/>
    <property type="match status" value="1"/>
</dbReference>
<dbReference type="eggNOG" id="COG1762">
    <property type="taxonomic scope" value="Bacteria"/>
</dbReference>
<sequence length="154" mass="17235">MSVVPELVKDELIQLSCTASNKLALLETLSDDLIQKDYVRETFKNAIIEREEEFPTGLQLEGTAVAIPHTYAEHVKKPFIYIARMVSPVTFVQMGTDDVEVLASYVIVLGISDPQKQIGLLVELMELFGNLSFLMELGNADSIEEIKKLFTTIQ</sequence>
<organism evidence="2 3">
    <name type="scientific">Streptococcus merionis</name>
    <dbReference type="NCBI Taxonomy" id="400065"/>
    <lineage>
        <taxon>Bacteria</taxon>
        <taxon>Bacillati</taxon>
        <taxon>Bacillota</taxon>
        <taxon>Bacilli</taxon>
        <taxon>Lactobacillales</taxon>
        <taxon>Streptococcaceae</taxon>
        <taxon>Streptococcus</taxon>
    </lineage>
</organism>
<feature type="domain" description="PTS EIIA type-2" evidence="1">
    <location>
        <begin position="6"/>
        <end position="153"/>
    </location>
</feature>
<dbReference type="AlphaFoldDB" id="A0A239T058"/>
<keyword evidence="3" id="KW-1185">Reference proteome</keyword>
<dbReference type="Proteomes" id="UP000215185">
    <property type="component" value="Chromosome 1"/>
</dbReference>
<protein>
    <submittedName>
        <fullName evidence="2">PTS system enzyme IIA component</fullName>
    </submittedName>
</protein>
<dbReference type="CDD" id="cd00211">
    <property type="entry name" value="PTS_IIA_fru"/>
    <property type="match status" value="1"/>
</dbReference>
<name>A0A239T058_9STRE</name>
<dbReference type="Pfam" id="PF00359">
    <property type="entry name" value="PTS_EIIA_2"/>
    <property type="match status" value="1"/>
</dbReference>
<dbReference type="STRING" id="1123308.GCA_000380085_01635"/>
<dbReference type="PANTHER" id="PTHR47738">
    <property type="entry name" value="PTS SYSTEM FRUCTOSE-LIKE EIIA COMPONENT-RELATED"/>
    <property type="match status" value="1"/>
</dbReference>
<dbReference type="InterPro" id="IPR051541">
    <property type="entry name" value="PTS_SugarTrans_NitroReg"/>
</dbReference>
<dbReference type="EMBL" id="LT906439">
    <property type="protein sequence ID" value="SNU91165.1"/>
    <property type="molecule type" value="Genomic_DNA"/>
</dbReference>
<evidence type="ECO:0000313" key="3">
    <source>
        <dbReference type="Proteomes" id="UP000215185"/>
    </source>
</evidence>
<dbReference type="InterPro" id="IPR002178">
    <property type="entry name" value="PTS_EIIA_type-2_dom"/>
</dbReference>
<evidence type="ECO:0000313" key="2">
    <source>
        <dbReference type="EMBL" id="SNU91165.1"/>
    </source>
</evidence>
<dbReference type="KEGG" id="smen:SAMEA4412692_2191"/>
<dbReference type="InterPro" id="IPR016152">
    <property type="entry name" value="PTrfase/Anion_transptr"/>
</dbReference>
<proteinExistence type="predicted"/>
<reference evidence="2 3" key="1">
    <citation type="submission" date="2017-06" db="EMBL/GenBank/DDBJ databases">
        <authorList>
            <consortium name="Pathogen Informatics"/>
        </authorList>
    </citation>
    <scope>NUCLEOTIDE SEQUENCE [LARGE SCALE GENOMIC DNA]</scope>
    <source>
        <strain evidence="2 3">NCTC13788</strain>
    </source>
</reference>
<accession>A0A239T058</accession>